<dbReference type="Proteomes" id="UP000501914">
    <property type="component" value="Chromosome"/>
</dbReference>
<dbReference type="EMBL" id="CP048852">
    <property type="protein sequence ID" value="QIW80144.1"/>
    <property type="molecule type" value="Genomic_DNA"/>
</dbReference>
<name>A0A6H0WJ32_9BACI</name>
<feature type="transmembrane region" description="Helical" evidence="1">
    <location>
        <begin position="85"/>
        <end position="105"/>
    </location>
</feature>
<keyword evidence="3" id="KW-1185">Reference proteome</keyword>
<evidence type="ECO:0000313" key="2">
    <source>
        <dbReference type="EMBL" id="QIW80144.1"/>
    </source>
</evidence>
<dbReference type="OrthoDB" id="2111682at2"/>
<feature type="transmembrane region" description="Helical" evidence="1">
    <location>
        <begin position="59"/>
        <end position="79"/>
    </location>
</feature>
<organism evidence="2 3">
    <name type="scientific">Bacillus tequilensis</name>
    <dbReference type="NCBI Taxonomy" id="227866"/>
    <lineage>
        <taxon>Bacteria</taxon>
        <taxon>Bacillati</taxon>
        <taxon>Bacillota</taxon>
        <taxon>Bacilli</taxon>
        <taxon>Bacillales</taxon>
        <taxon>Bacillaceae</taxon>
        <taxon>Bacillus</taxon>
    </lineage>
</organism>
<keyword evidence="1" id="KW-0812">Transmembrane</keyword>
<dbReference type="Pfam" id="PF10710">
    <property type="entry name" value="DUF2512"/>
    <property type="match status" value="1"/>
</dbReference>
<dbReference type="KEGG" id="bteq:G4P54_10170"/>
<dbReference type="InterPro" id="IPR019649">
    <property type="entry name" value="DUF2512"/>
</dbReference>
<gene>
    <name evidence="2" type="ORF">G4P54_10170</name>
</gene>
<evidence type="ECO:0000256" key="1">
    <source>
        <dbReference type="SAM" id="Phobius"/>
    </source>
</evidence>
<accession>A0A6H0WJ32</accession>
<reference evidence="2 3" key="1">
    <citation type="submission" date="2020-02" db="EMBL/GenBank/DDBJ databases">
        <title>Genome sequencing, annotation and comparative genomic analysis of Bacillus tequilensis EA-CB0015, an effective biological control agent against Pseudocercospora fijiensis in banana plants.</title>
        <authorList>
            <person name="Cuellar-Gaviria T.Z."/>
            <person name="Ju K.-S."/>
            <person name="Villegas-Escobar V."/>
        </authorList>
    </citation>
    <scope>NUCLEOTIDE SEQUENCE [LARGE SCALE GENOMIC DNA]</scope>
    <source>
        <strain evidence="2 3">EA-CB0015</strain>
    </source>
</reference>
<proteinExistence type="predicted"/>
<feature type="transmembrane region" description="Helical" evidence="1">
    <location>
        <begin position="5"/>
        <end position="22"/>
    </location>
</feature>
<evidence type="ECO:0000313" key="3">
    <source>
        <dbReference type="Proteomes" id="UP000501914"/>
    </source>
</evidence>
<protein>
    <submittedName>
        <fullName evidence="2">YndM family protein</fullName>
    </submittedName>
</protein>
<sequence length="150" mass="17056">MKHIIALASKIAFTLALLYVILDRVYHAPFLSVMFIALFLGFVSYLSGDMLVLPRTNNITASLADFGLSFVILWVFVLAQTRNDFPPFAAALLSAACLTVFEYFFHRYLLKNVLDETFRNELSARDNTLQYQTEAADELFPDVTNENDKE</sequence>
<feature type="transmembrane region" description="Helical" evidence="1">
    <location>
        <begin position="28"/>
        <end position="47"/>
    </location>
</feature>
<dbReference type="AlphaFoldDB" id="A0A6H0WJ32"/>
<dbReference type="RefSeq" id="WP_024715932.1">
    <property type="nucleotide sequence ID" value="NZ_CP048852.1"/>
</dbReference>
<keyword evidence="1" id="KW-1133">Transmembrane helix</keyword>
<keyword evidence="1" id="KW-0472">Membrane</keyword>